<evidence type="ECO:0000256" key="2">
    <source>
        <dbReference type="ARBA" id="ARBA00022737"/>
    </source>
</evidence>
<reference evidence="7 8" key="1">
    <citation type="journal article" date="2014" name="BMC Genomics">
        <title>Comparative genomics of the major fungal agents of human and animal Sporotrichosis: Sporothrix schenckii and Sporothrix brasiliensis.</title>
        <authorList>
            <person name="Teixeira M.M."/>
            <person name="de Almeida L.G."/>
            <person name="Kubitschek-Barreira P."/>
            <person name="Alves F.L."/>
            <person name="Kioshima E.S."/>
            <person name="Abadio A.K."/>
            <person name="Fernandes L."/>
            <person name="Derengowski L.S."/>
            <person name="Ferreira K.S."/>
            <person name="Souza R.C."/>
            <person name="Ruiz J.C."/>
            <person name="de Andrade N.C."/>
            <person name="Paes H.C."/>
            <person name="Nicola A.M."/>
            <person name="Albuquerque P."/>
            <person name="Gerber A.L."/>
            <person name="Martins V.P."/>
            <person name="Peconick L.D."/>
            <person name="Neto A.V."/>
            <person name="Chaucanez C.B."/>
            <person name="Silva P.A."/>
            <person name="Cunha O.L."/>
            <person name="de Oliveira F.F."/>
            <person name="dos Santos T.C."/>
            <person name="Barros A.L."/>
            <person name="Soares M.A."/>
            <person name="de Oliveira L.M."/>
            <person name="Marini M.M."/>
            <person name="Villalobos-Duno H."/>
            <person name="Cunha M.M."/>
            <person name="de Hoog S."/>
            <person name="da Silveira J.F."/>
            <person name="Henrissat B."/>
            <person name="Nino-Vega G.A."/>
            <person name="Cisalpino P.S."/>
            <person name="Mora-Montes H.M."/>
            <person name="Almeida S.R."/>
            <person name="Stajich J.E."/>
            <person name="Lopes-Bezerra L.M."/>
            <person name="Vasconcelos A.T."/>
            <person name="Felipe M.S."/>
        </authorList>
    </citation>
    <scope>NUCLEOTIDE SEQUENCE [LARGE SCALE GENOMIC DNA]</scope>
    <source>
        <strain evidence="7 8">5110</strain>
    </source>
</reference>
<evidence type="ECO:0000313" key="8">
    <source>
        <dbReference type="Proteomes" id="UP000031575"/>
    </source>
</evidence>
<dbReference type="VEuPathDB" id="FungiDB:SPBR_00281"/>
<comment type="similarity">
    <text evidence="1">Belongs to the CCM1 family.</text>
</comment>
<comment type="function">
    <text evidence="3">Regulates mitochondrial small subunit maturation by controlling 15S rRNA 5'-end processing. Localizes to the 5' precursor of the 15S rRNA in a position that is subsequently occupied by mS47 in the mature yeast mtSSU. Uses structure and sequence-specific RNA recognition, binding to a single-stranded region of the precursor and specifically recognizing bases -6 to -1. The exchange of Ccm1 for mS47 is coupled to the irreversible removal of precursor rRNA that is accompanied by conformational changes of the mitoribosomal proteins uS5m and mS26. These conformational changes signal completion of 5'-end rRNA processing through protection of the mature 5'-end of the 15S rRNA and stabilization of mS47. The removal of the 5' precursor together with the dissociation of Ccm1 may be catalyzed by the 5'-3' exoribonuclease Pet127. Involved in the specific removal of group I introns in mitochondrial encoded transcripts.</text>
</comment>
<name>A0A0C2ITS1_9PEZI</name>
<dbReference type="Pfam" id="PF13041">
    <property type="entry name" value="PPR_2"/>
    <property type="match status" value="1"/>
</dbReference>
<proteinExistence type="inferred from homology"/>
<dbReference type="OrthoDB" id="185373at2759"/>
<dbReference type="AlphaFoldDB" id="A0A0C2ITS1"/>
<dbReference type="InterPro" id="IPR011990">
    <property type="entry name" value="TPR-like_helical_dom_sf"/>
</dbReference>
<comment type="subunit">
    <text evidence="4">Binds to mitochondrial small subunit 15S rRNA.</text>
</comment>
<sequence length="755" mass="84208">MTSSFSTTTASTAATATTIATVRVARTLRSQNTFAARRLYTTAGAKAEAATEAEADAETKTGIGYEHGEISRIFDNDKRTRGRTVNRSADSFESDDIKKETSEKVRGAAEKLKLNERVRQRLAYMHDAYAIAQCVTDMLDKNRYDEALHMTRMASKQHKVAVCWNLVIDHQMRNDRLNDAIKLYNEMKKRGQLPSTTTYTTIFRGCALSRHPKNAVQHATRIYNSMLSNERIVPNRIHMNAVINVCARAKDIDSMFNIAATADNRSRVPDSITYGTLLNGMRHATVKPHHRPNRTGDSEDAVFLEAENASLSVARGRAVWGEVAKNWHQGVLVIDEQLVCAMGRLLLLGSKKDNDDILSLVEQTIGIPRPDKAQSGFDTVKYYGEETNEAADADANANANAEAEADADASAYAVTAVDQRPVLESTSDFAQMEDMVLGPAAPEVVESAEFFSDPDAPRRSSFRYVQPGNNILSVIISSLGTTRKTSLAPVYWDILTAPPYNVQPDSENWYRLLRTLRRGHASKTTAEMMKRIPSEFLEPKTFQVAMSCCAADNLNPNAFESAGQILDLMVHKLVEPDPHTMRLYLQTAITCNSKFRNETDPVKRQSAKFAFGRQLVRALARLWDPFRRASNVVSYAGRGAVPQSLSPTPEEKNMDPQMYNARRELMALARQMVSAADMVVSENMAGEKTVKDLRVSRNLLNRQITRFYAKREEIEPNLKKGKQQPNNQKGQAQTKKAGKKRAAKKKSVEAEVIEE</sequence>
<dbReference type="PANTHER" id="PTHR47447">
    <property type="entry name" value="OS03G0856100 PROTEIN"/>
    <property type="match status" value="1"/>
</dbReference>
<feature type="region of interest" description="Disordered" evidence="6">
    <location>
        <begin position="711"/>
        <end position="755"/>
    </location>
</feature>
<dbReference type="InterPro" id="IPR002885">
    <property type="entry name" value="PPR_rpt"/>
</dbReference>
<evidence type="ECO:0000256" key="6">
    <source>
        <dbReference type="SAM" id="MobiDB-lite"/>
    </source>
</evidence>
<evidence type="ECO:0008006" key="9">
    <source>
        <dbReference type="Google" id="ProtNLM"/>
    </source>
</evidence>
<feature type="repeat" description="PPR" evidence="5">
    <location>
        <begin position="160"/>
        <end position="194"/>
    </location>
</feature>
<evidence type="ECO:0000256" key="4">
    <source>
        <dbReference type="ARBA" id="ARBA00044511"/>
    </source>
</evidence>
<keyword evidence="2" id="KW-0677">Repeat</keyword>
<feature type="compositionally biased region" description="Low complexity" evidence="6">
    <location>
        <begin position="723"/>
        <end position="735"/>
    </location>
</feature>
<comment type="caution">
    <text evidence="7">The sequence shown here is derived from an EMBL/GenBank/DDBJ whole genome shotgun (WGS) entry which is preliminary data.</text>
</comment>
<evidence type="ECO:0000256" key="1">
    <source>
        <dbReference type="ARBA" id="ARBA00006192"/>
    </source>
</evidence>
<dbReference type="PROSITE" id="PS51375">
    <property type="entry name" value="PPR"/>
    <property type="match status" value="1"/>
</dbReference>
<gene>
    <name evidence="7" type="ORF">SPBR_00281</name>
</gene>
<evidence type="ECO:0000256" key="3">
    <source>
        <dbReference type="ARBA" id="ARBA00044493"/>
    </source>
</evidence>
<organism evidence="7 8">
    <name type="scientific">Sporothrix brasiliensis 5110</name>
    <dbReference type="NCBI Taxonomy" id="1398154"/>
    <lineage>
        <taxon>Eukaryota</taxon>
        <taxon>Fungi</taxon>
        <taxon>Dikarya</taxon>
        <taxon>Ascomycota</taxon>
        <taxon>Pezizomycotina</taxon>
        <taxon>Sordariomycetes</taxon>
        <taxon>Sordariomycetidae</taxon>
        <taxon>Ophiostomatales</taxon>
        <taxon>Ophiostomataceae</taxon>
        <taxon>Sporothrix</taxon>
    </lineage>
</organism>
<dbReference type="HOGENOM" id="CLU_014304_2_0_1"/>
<protein>
    <recommendedName>
        <fullName evidence="9">Pentatricopeptide repeat protein</fullName>
    </recommendedName>
</protein>
<dbReference type="Gene3D" id="1.25.40.10">
    <property type="entry name" value="Tetratricopeptide repeat domain"/>
    <property type="match status" value="1"/>
</dbReference>
<dbReference type="Proteomes" id="UP000031575">
    <property type="component" value="Unassembled WGS sequence"/>
</dbReference>
<accession>A0A0C2ITS1</accession>
<evidence type="ECO:0000256" key="5">
    <source>
        <dbReference type="PROSITE-ProRule" id="PRU00708"/>
    </source>
</evidence>
<dbReference type="NCBIfam" id="TIGR00756">
    <property type="entry name" value="PPR"/>
    <property type="match status" value="1"/>
</dbReference>
<dbReference type="RefSeq" id="XP_040618185.1">
    <property type="nucleotide sequence ID" value="XM_040758600.1"/>
</dbReference>
<dbReference type="EMBL" id="AWTV01000008">
    <property type="protein sequence ID" value="KIH90175.1"/>
    <property type="molecule type" value="Genomic_DNA"/>
</dbReference>
<dbReference type="PANTHER" id="PTHR47447:SF23">
    <property type="entry name" value="PENTACOTRIPEPTIDE-REPEAT REGION OF PRORP DOMAIN-CONTAINING PROTEIN"/>
    <property type="match status" value="1"/>
</dbReference>
<dbReference type="GeneID" id="63673521"/>
<evidence type="ECO:0000313" key="7">
    <source>
        <dbReference type="EMBL" id="KIH90175.1"/>
    </source>
</evidence>
<feature type="compositionally biased region" description="Basic residues" evidence="6">
    <location>
        <begin position="736"/>
        <end position="745"/>
    </location>
</feature>
<keyword evidence="8" id="KW-1185">Reference proteome</keyword>